<keyword evidence="2" id="KW-1185">Reference proteome</keyword>
<dbReference type="EMBL" id="CP044427">
    <property type="protein sequence ID" value="QFG69423.1"/>
    <property type="molecule type" value="Genomic_DNA"/>
</dbReference>
<dbReference type="Gene3D" id="3.40.50.1000">
    <property type="entry name" value="HAD superfamily/HAD-like"/>
    <property type="match status" value="1"/>
</dbReference>
<accession>A0A5J6V8L8</accession>
<evidence type="ECO:0000313" key="2">
    <source>
        <dbReference type="Proteomes" id="UP000326546"/>
    </source>
</evidence>
<organism evidence="1 2">
    <name type="scientific">Ornithinimicrobium pratense</name>
    <dbReference type="NCBI Taxonomy" id="2593973"/>
    <lineage>
        <taxon>Bacteria</taxon>
        <taxon>Bacillati</taxon>
        <taxon>Actinomycetota</taxon>
        <taxon>Actinomycetes</taxon>
        <taxon>Micrococcales</taxon>
        <taxon>Ornithinimicrobiaceae</taxon>
        <taxon>Ornithinimicrobium</taxon>
    </lineage>
</organism>
<protein>
    <submittedName>
        <fullName evidence="1">HAD family hydrolase</fullName>
    </submittedName>
</protein>
<dbReference type="PANTHER" id="PTHR43434:SF16">
    <property type="entry name" value="BLL8046 PROTEIN"/>
    <property type="match status" value="1"/>
</dbReference>
<keyword evidence="1" id="KW-0378">Hydrolase</keyword>
<dbReference type="InterPro" id="IPR041492">
    <property type="entry name" value="HAD_2"/>
</dbReference>
<dbReference type="Gene3D" id="1.10.150.240">
    <property type="entry name" value="Putative phosphatase, domain 2"/>
    <property type="match status" value="1"/>
</dbReference>
<dbReference type="InterPro" id="IPR050155">
    <property type="entry name" value="HAD-like_hydrolase_sf"/>
</dbReference>
<dbReference type="GO" id="GO:0006281">
    <property type="term" value="P:DNA repair"/>
    <property type="evidence" value="ECO:0007669"/>
    <property type="project" value="TreeGrafter"/>
</dbReference>
<proteinExistence type="predicted"/>
<dbReference type="InterPro" id="IPR023214">
    <property type="entry name" value="HAD_sf"/>
</dbReference>
<dbReference type="InterPro" id="IPR006439">
    <property type="entry name" value="HAD-SF_hydro_IA"/>
</dbReference>
<dbReference type="SFLD" id="SFLDG01129">
    <property type="entry name" value="C1.5:_HAD__Beta-PGM__Phosphata"/>
    <property type="match status" value="1"/>
</dbReference>
<reference evidence="1 2" key="1">
    <citation type="submission" date="2019-09" db="EMBL/GenBank/DDBJ databases">
        <title>Serinicoccus pratensis sp. nov., isolated from meadow soil.</title>
        <authorList>
            <person name="Zhang W."/>
        </authorList>
    </citation>
    <scope>NUCLEOTIDE SEQUENCE [LARGE SCALE GENOMIC DNA]</scope>
    <source>
        <strain evidence="1 2">W204</strain>
    </source>
</reference>
<dbReference type="NCBIfam" id="TIGR01549">
    <property type="entry name" value="HAD-SF-IA-v1"/>
    <property type="match status" value="1"/>
</dbReference>
<dbReference type="OrthoDB" id="9793014at2"/>
<sequence>MEDMTSSSQPTHDTVILDVDGTLADTNYLHALAWARAFDRVDLHPPMWHLHRAIGMGGDKLVPAVAGDRAEQEHGDALREAWEEEYAELLPEVRLLPGARDLVIMLAERGLTVVLASSGKEQFTQHVLDLLDLPEGTLAAQASSDEAENSKPAPDVLEVALNKVGEGSALLVGDTPYDIAAAAKVGAPCAAVLTGGFGDDELSRAGAVIVVDSAAALVSLDPGTWEDLLHAAPPDYATQTFSPLPAQPPGTDG</sequence>
<dbReference type="Pfam" id="PF13419">
    <property type="entry name" value="HAD_2"/>
    <property type="match status" value="1"/>
</dbReference>
<evidence type="ECO:0000313" key="1">
    <source>
        <dbReference type="EMBL" id="QFG69423.1"/>
    </source>
</evidence>
<dbReference type="SFLD" id="SFLDS00003">
    <property type="entry name" value="Haloacid_Dehalogenase"/>
    <property type="match status" value="1"/>
</dbReference>
<dbReference type="GO" id="GO:0008967">
    <property type="term" value="F:phosphoglycolate phosphatase activity"/>
    <property type="evidence" value="ECO:0007669"/>
    <property type="project" value="TreeGrafter"/>
</dbReference>
<name>A0A5J6V8L8_9MICO</name>
<dbReference type="InterPro" id="IPR023198">
    <property type="entry name" value="PGP-like_dom2"/>
</dbReference>
<dbReference type="PANTHER" id="PTHR43434">
    <property type="entry name" value="PHOSPHOGLYCOLATE PHOSPHATASE"/>
    <property type="match status" value="1"/>
</dbReference>
<dbReference type="AlphaFoldDB" id="A0A5J6V8L8"/>
<dbReference type="SUPFAM" id="SSF56784">
    <property type="entry name" value="HAD-like"/>
    <property type="match status" value="1"/>
</dbReference>
<dbReference type="Proteomes" id="UP000326546">
    <property type="component" value="Chromosome"/>
</dbReference>
<dbReference type="InterPro" id="IPR036412">
    <property type="entry name" value="HAD-like_sf"/>
</dbReference>
<dbReference type="GO" id="GO:0005829">
    <property type="term" value="C:cytosol"/>
    <property type="evidence" value="ECO:0007669"/>
    <property type="project" value="TreeGrafter"/>
</dbReference>
<gene>
    <name evidence="1" type="ORF">FY030_12550</name>
</gene>
<dbReference type="KEGG" id="serw:FY030_12550"/>